<reference evidence="1" key="1">
    <citation type="submission" date="2020-02" db="EMBL/GenBank/DDBJ databases">
        <authorList>
            <person name="Scholz U."/>
            <person name="Mascher M."/>
            <person name="Fiebig A."/>
        </authorList>
    </citation>
    <scope>NUCLEOTIDE SEQUENCE</scope>
</reference>
<proteinExistence type="predicted"/>
<protein>
    <submittedName>
        <fullName evidence="1">Uncharacterized protein</fullName>
    </submittedName>
</protein>
<organism evidence="1 2">
    <name type="scientific">Spirodela intermedia</name>
    <name type="common">Intermediate duckweed</name>
    <dbReference type="NCBI Taxonomy" id="51605"/>
    <lineage>
        <taxon>Eukaryota</taxon>
        <taxon>Viridiplantae</taxon>
        <taxon>Streptophyta</taxon>
        <taxon>Embryophyta</taxon>
        <taxon>Tracheophyta</taxon>
        <taxon>Spermatophyta</taxon>
        <taxon>Magnoliopsida</taxon>
        <taxon>Liliopsida</taxon>
        <taxon>Araceae</taxon>
        <taxon>Lemnoideae</taxon>
        <taxon>Spirodela</taxon>
    </lineage>
</organism>
<dbReference type="EMBL" id="LR746272">
    <property type="protein sequence ID" value="CAA7401287.1"/>
    <property type="molecule type" value="Genomic_DNA"/>
</dbReference>
<evidence type="ECO:0000313" key="2">
    <source>
        <dbReference type="Proteomes" id="UP000663760"/>
    </source>
</evidence>
<dbReference type="AlphaFoldDB" id="A0A7I8KU44"/>
<sequence length="87" mass="9578">MKSSEINLNIELLAIVLKGQEVNSRELTDINLLDEGLEATVVGLKREITLFAGEKRLEDLHNSTNICSIDVHSLHSESQETSQGDAC</sequence>
<gene>
    <name evidence="1" type="ORF">SI8410_09011965</name>
</gene>
<name>A0A7I8KU44_SPIIN</name>
<dbReference type="Proteomes" id="UP000663760">
    <property type="component" value="Chromosome 9"/>
</dbReference>
<keyword evidence="2" id="KW-1185">Reference proteome</keyword>
<accession>A0A7I8KU44</accession>
<evidence type="ECO:0000313" key="1">
    <source>
        <dbReference type="EMBL" id="CAA7401287.1"/>
    </source>
</evidence>